<evidence type="ECO:0000313" key="2">
    <source>
        <dbReference type="Proteomes" id="UP000765509"/>
    </source>
</evidence>
<accession>A0A9Q3BH55</accession>
<gene>
    <name evidence="1" type="ORF">O181_004612</name>
</gene>
<name>A0A9Q3BH55_9BASI</name>
<sequence>MQLQMVISTFQQVIKAHLPEDSSRLKGRCHNLKYQRLQQAINGYSHSQHSFKGILAVHSQGIFKRKFQNQLSSVNAPSILIGNQIHFNTVWIHEDLYFNHTLWENHSTQFISHSGRVYTPSDNQYRTTASLKESSSQLFTYTSLL</sequence>
<reference evidence="1" key="1">
    <citation type="submission" date="2021-03" db="EMBL/GenBank/DDBJ databases">
        <title>Draft genome sequence of rust myrtle Austropuccinia psidii MF-1, a brazilian biotype.</title>
        <authorList>
            <person name="Quecine M.C."/>
            <person name="Pachon D.M.R."/>
            <person name="Bonatelli M.L."/>
            <person name="Correr F.H."/>
            <person name="Franceschini L.M."/>
            <person name="Leite T.F."/>
            <person name="Margarido G.R.A."/>
            <person name="Almeida C.A."/>
            <person name="Ferrarezi J.A."/>
            <person name="Labate C.A."/>
        </authorList>
    </citation>
    <scope>NUCLEOTIDE SEQUENCE</scope>
    <source>
        <strain evidence="1">MF-1</strain>
    </source>
</reference>
<dbReference type="Proteomes" id="UP000765509">
    <property type="component" value="Unassembled WGS sequence"/>
</dbReference>
<evidence type="ECO:0000313" key="1">
    <source>
        <dbReference type="EMBL" id="MBW0464897.1"/>
    </source>
</evidence>
<protein>
    <submittedName>
        <fullName evidence="1">Uncharacterized protein</fullName>
    </submittedName>
</protein>
<comment type="caution">
    <text evidence="1">The sequence shown here is derived from an EMBL/GenBank/DDBJ whole genome shotgun (WGS) entry which is preliminary data.</text>
</comment>
<organism evidence="1 2">
    <name type="scientific">Austropuccinia psidii MF-1</name>
    <dbReference type="NCBI Taxonomy" id="1389203"/>
    <lineage>
        <taxon>Eukaryota</taxon>
        <taxon>Fungi</taxon>
        <taxon>Dikarya</taxon>
        <taxon>Basidiomycota</taxon>
        <taxon>Pucciniomycotina</taxon>
        <taxon>Pucciniomycetes</taxon>
        <taxon>Pucciniales</taxon>
        <taxon>Sphaerophragmiaceae</taxon>
        <taxon>Austropuccinia</taxon>
    </lineage>
</organism>
<dbReference type="AlphaFoldDB" id="A0A9Q3BH55"/>
<proteinExistence type="predicted"/>
<keyword evidence="2" id="KW-1185">Reference proteome</keyword>
<dbReference type="EMBL" id="AVOT02000910">
    <property type="protein sequence ID" value="MBW0464897.1"/>
    <property type="molecule type" value="Genomic_DNA"/>
</dbReference>